<dbReference type="EMBL" id="MU827305">
    <property type="protein sequence ID" value="KAJ7363508.1"/>
    <property type="molecule type" value="Genomic_DNA"/>
</dbReference>
<evidence type="ECO:0000256" key="1">
    <source>
        <dbReference type="SAM" id="Coils"/>
    </source>
</evidence>
<evidence type="ECO:0000256" key="2">
    <source>
        <dbReference type="SAM" id="Phobius"/>
    </source>
</evidence>
<keyword evidence="2" id="KW-0812">Transmembrane</keyword>
<feature type="coiled-coil region" evidence="1">
    <location>
        <begin position="80"/>
        <end position="140"/>
    </location>
</feature>
<sequence>MPPWSSPSQYGSVELPLLRYHSFSISLSFSTILGRSGLEQAVFAVHTLHVSQLRWINCLICMAGQSISILIALLSIFILHRSFEVELRQCQRELETKESEIEELKKRSSEEELRLCKIDLETKKREIESLKKRMAQYGDRRTRQDQRDVEDTLSLNRQSKVEQDFKDFVSEDRIDACIKITEEYKEKSDINAKRLTCMVFETVYEYVLATKGDMTNAFKEISKFVVENGPGIGHHYFERLKTRKEPVFNIKIPLRSSGSEYSRDVLDGLLLSVKESAPKVNTDIFMKGIKDKILRLAQERMGKRSCKLMPTMWLLNHLDDYLKECIKLKWRMVKS</sequence>
<reference evidence="3" key="1">
    <citation type="submission" date="2023-01" db="EMBL/GenBank/DDBJ databases">
        <title>Genome assembly of the deep-sea coral Lophelia pertusa.</title>
        <authorList>
            <person name="Herrera S."/>
            <person name="Cordes E."/>
        </authorList>
    </citation>
    <scope>NUCLEOTIDE SEQUENCE</scope>
    <source>
        <strain evidence="3">USNM1676648</strain>
        <tissue evidence="3">Polyp</tissue>
    </source>
</reference>
<dbReference type="OrthoDB" id="5988893at2759"/>
<proteinExistence type="predicted"/>
<dbReference type="Proteomes" id="UP001163046">
    <property type="component" value="Unassembled WGS sequence"/>
</dbReference>
<name>A0A9W9YR93_9CNID</name>
<accession>A0A9W9YR93</accession>
<keyword evidence="1" id="KW-0175">Coiled coil</keyword>
<comment type="caution">
    <text evidence="3">The sequence shown here is derived from an EMBL/GenBank/DDBJ whole genome shotgun (WGS) entry which is preliminary data.</text>
</comment>
<evidence type="ECO:0000313" key="3">
    <source>
        <dbReference type="EMBL" id="KAJ7363508.1"/>
    </source>
</evidence>
<organism evidence="3 4">
    <name type="scientific">Desmophyllum pertusum</name>
    <dbReference type="NCBI Taxonomy" id="174260"/>
    <lineage>
        <taxon>Eukaryota</taxon>
        <taxon>Metazoa</taxon>
        <taxon>Cnidaria</taxon>
        <taxon>Anthozoa</taxon>
        <taxon>Hexacorallia</taxon>
        <taxon>Scleractinia</taxon>
        <taxon>Caryophylliina</taxon>
        <taxon>Caryophylliidae</taxon>
        <taxon>Desmophyllum</taxon>
    </lineage>
</organism>
<dbReference type="AlphaFoldDB" id="A0A9W9YR93"/>
<keyword evidence="4" id="KW-1185">Reference proteome</keyword>
<keyword evidence="2" id="KW-0472">Membrane</keyword>
<protein>
    <submittedName>
        <fullName evidence="3">Uncharacterized protein</fullName>
    </submittedName>
</protein>
<evidence type="ECO:0000313" key="4">
    <source>
        <dbReference type="Proteomes" id="UP001163046"/>
    </source>
</evidence>
<keyword evidence="2" id="KW-1133">Transmembrane helix</keyword>
<feature type="transmembrane region" description="Helical" evidence="2">
    <location>
        <begin position="59"/>
        <end position="79"/>
    </location>
</feature>
<gene>
    <name evidence="3" type="ORF">OS493_009663</name>
</gene>